<organism evidence="3 4">
    <name type="scientific">Candidatus Methylobacter titanis</name>
    <dbReference type="NCBI Taxonomy" id="3053457"/>
    <lineage>
        <taxon>Bacteria</taxon>
        <taxon>Pseudomonadati</taxon>
        <taxon>Pseudomonadota</taxon>
        <taxon>Gammaproteobacteria</taxon>
        <taxon>Methylococcales</taxon>
        <taxon>Methylococcaceae</taxon>
        <taxon>Methylobacter</taxon>
    </lineage>
</organism>
<dbReference type="InterPro" id="IPR001623">
    <property type="entry name" value="DnaJ_domain"/>
</dbReference>
<dbReference type="AlphaFoldDB" id="A0AA43Q4L2"/>
<comment type="caution">
    <text evidence="3">The sequence shown here is derived from an EMBL/GenBank/DDBJ whole genome shotgun (WGS) entry which is preliminary data.</text>
</comment>
<reference evidence="3" key="1">
    <citation type="submission" date="2023-01" db="EMBL/GenBank/DDBJ databases">
        <title>Biogeochemical cycle of methane in antarctic sediments.</title>
        <authorList>
            <person name="Roldan D.M."/>
            <person name="Menes R.J."/>
        </authorList>
    </citation>
    <scope>NUCLEOTIDE SEQUENCE [LARGE SCALE GENOMIC DNA]</scope>
    <source>
        <strain evidence="3">K-2018 MAG008</strain>
    </source>
</reference>
<name>A0AA43Q4L2_9GAMM</name>
<sequence length="113" mass="12959">MNAKQKDLYRILGVIGSAELAVIRAAYKALMMIYHPDRYEGDKKDAVRKSKEINEAYAVLIDPDKRQKYDAQRVIKSGKLVDDSENELNKVLSEFKRMLTESEAILNILNEPD</sequence>
<dbReference type="CDD" id="cd06257">
    <property type="entry name" value="DnaJ"/>
    <property type="match status" value="1"/>
</dbReference>
<dbReference type="PROSITE" id="PS50076">
    <property type="entry name" value="DNAJ_2"/>
    <property type="match status" value="1"/>
</dbReference>
<dbReference type="Pfam" id="PF00226">
    <property type="entry name" value="DnaJ"/>
    <property type="match status" value="1"/>
</dbReference>
<proteinExistence type="predicted"/>
<dbReference type="PRINTS" id="PR00625">
    <property type="entry name" value="JDOMAIN"/>
</dbReference>
<keyword evidence="4" id="KW-1185">Reference proteome</keyword>
<dbReference type="EMBL" id="JAQSDF010000033">
    <property type="protein sequence ID" value="MDI1231584.1"/>
    <property type="molecule type" value="Genomic_DNA"/>
</dbReference>
<evidence type="ECO:0000313" key="4">
    <source>
        <dbReference type="Proteomes" id="UP001160519"/>
    </source>
</evidence>
<dbReference type="Proteomes" id="UP001160519">
    <property type="component" value="Unassembled WGS sequence"/>
</dbReference>
<dbReference type="InterPro" id="IPR036869">
    <property type="entry name" value="J_dom_sf"/>
</dbReference>
<dbReference type="InterPro" id="IPR050817">
    <property type="entry name" value="DjlA_DnaK_co-chaperone"/>
</dbReference>
<dbReference type="Gene3D" id="1.10.287.110">
    <property type="entry name" value="DnaJ domain"/>
    <property type="match status" value="1"/>
</dbReference>
<evidence type="ECO:0000313" key="3">
    <source>
        <dbReference type="EMBL" id="MDI1231584.1"/>
    </source>
</evidence>
<feature type="domain" description="J" evidence="2">
    <location>
        <begin position="7"/>
        <end position="73"/>
    </location>
</feature>
<dbReference type="PANTHER" id="PTHR24074">
    <property type="entry name" value="CO-CHAPERONE PROTEIN DJLA"/>
    <property type="match status" value="1"/>
</dbReference>
<gene>
    <name evidence="3" type="ORF">PSU93_10575</name>
</gene>
<dbReference type="SUPFAM" id="SSF46565">
    <property type="entry name" value="Chaperone J-domain"/>
    <property type="match status" value="1"/>
</dbReference>
<accession>A0AA43Q4L2</accession>
<evidence type="ECO:0000256" key="1">
    <source>
        <dbReference type="ARBA" id="ARBA00023186"/>
    </source>
</evidence>
<keyword evidence="1" id="KW-0143">Chaperone</keyword>
<dbReference type="SMART" id="SM00271">
    <property type="entry name" value="DnaJ"/>
    <property type="match status" value="1"/>
</dbReference>
<evidence type="ECO:0000259" key="2">
    <source>
        <dbReference type="PROSITE" id="PS50076"/>
    </source>
</evidence>
<protein>
    <submittedName>
        <fullName evidence="3">DnaJ domain-containing protein</fullName>
    </submittedName>
</protein>